<dbReference type="InterPro" id="IPR017871">
    <property type="entry name" value="ABC_transporter-like_CS"/>
</dbReference>
<reference evidence="7" key="1">
    <citation type="submission" date="2013-12" db="EMBL/GenBank/DDBJ databases">
        <authorList>
            <person name="Linke B."/>
        </authorList>
    </citation>
    <scope>NUCLEOTIDE SEQUENCE [LARGE SCALE GENOMIC DNA]</scope>
    <source>
        <strain evidence="7">CRIB-18</strain>
    </source>
</reference>
<dbReference type="InterPro" id="IPR050153">
    <property type="entry name" value="Metal_Ion_Import_ABC"/>
</dbReference>
<dbReference type="Gene3D" id="3.40.50.300">
    <property type="entry name" value="P-loop containing nucleotide triphosphate hydrolases"/>
    <property type="match status" value="1"/>
</dbReference>
<evidence type="ECO:0000313" key="8">
    <source>
        <dbReference type="Proteomes" id="UP000031552"/>
    </source>
</evidence>
<dbReference type="RefSeq" id="WP_041018282.1">
    <property type="nucleotide sequence ID" value="NZ_CCEJ010000009.1"/>
</dbReference>
<comment type="subcellular location">
    <subcellularLocation>
        <location evidence="1">Cell inner membrane</location>
        <topology evidence="1">Peripheral membrane protein</topology>
    </subcellularLocation>
</comment>
<dbReference type="PANTHER" id="PTHR42734:SF5">
    <property type="entry name" value="IRON TRANSPORT SYSTEM ATP-BINDING PROTEIN HI_0361-RELATED"/>
    <property type="match status" value="1"/>
</dbReference>
<evidence type="ECO:0000256" key="4">
    <source>
        <dbReference type="ARBA" id="ARBA00022741"/>
    </source>
</evidence>
<gene>
    <name evidence="7" type="ORF">CSEC_1936</name>
</gene>
<evidence type="ECO:0000256" key="5">
    <source>
        <dbReference type="ARBA" id="ARBA00022840"/>
    </source>
</evidence>
<dbReference type="FunFam" id="3.40.50.300:FF:000134">
    <property type="entry name" value="Iron-enterobactin ABC transporter ATP-binding protein"/>
    <property type="match status" value="1"/>
</dbReference>
<evidence type="ECO:0000313" key="7">
    <source>
        <dbReference type="EMBL" id="CDR34743.1"/>
    </source>
</evidence>
<evidence type="ECO:0000256" key="3">
    <source>
        <dbReference type="ARBA" id="ARBA00022448"/>
    </source>
</evidence>
<dbReference type="InterPro" id="IPR003593">
    <property type="entry name" value="AAA+_ATPase"/>
</dbReference>
<dbReference type="PROSITE" id="PS50893">
    <property type="entry name" value="ABC_TRANSPORTER_2"/>
    <property type="match status" value="1"/>
</dbReference>
<organism evidence="7 8">
    <name type="scientific">Candidatus Criblamydia sequanensis CRIB-18</name>
    <dbReference type="NCBI Taxonomy" id="1437425"/>
    <lineage>
        <taxon>Bacteria</taxon>
        <taxon>Pseudomonadati</taxon>
        <taxon>Chlamydiota</taxon>
        <taxon>Chlamydiia</taxon>
        <taxon>Parachlamydiales</taxon>
        <taxon>Candidatus Criblamydiaceae</taxon>
        <taxon>Candidatus Criblamydia</taxon>
    </lineage>
</organism>
<evidence type="ECO:0000256" key="1">
    <source>
        <dbReference type="ARBA" id="ARBA00004417"/>
    </source>
</evidence>
<keyword evidence="8" id="KW-1185">Reference proteome</keyword>
<comment type="similarity">
    <text evidence="2">Belongs to the ABC transporter superfamily.</text>
</comment>
<dbReference type="InterPro" id="IPR027417">
    <property type="entry name" value="P-loop_NTPase"/>
</dbReference>
<protein>
    <submittedName>
        <fullName evidence="7">ABC-type transporter, ATPase subunit</fullName>
        <ecNumber evidence="7">3.6.3.-</ecNumber>
    </submittedName>
</protein>
<evidence type="ECO:0000256" key="2">
    <source>
        <dbReference type="ARBA" id="ARBA00005417"/>
    </source>
</evidence>
<keyword evidence="4" id="KW-0547">Nucleotide-binding</keyword>
<dbReference type="InterPro" id="IPR003439">
    <property type="entry name" value="ABC_transporter-like_ATP-bd"/>
</dbReference>
<keyword evidence="3" id="KW-0813">Transport</keyword>
<dbReference type="Proteomes" id="UP000031552">
    <property type="component" value="Unassembled WGS sequence"/>
</dbReference>
<comment type="caution">
    <text evidence="7">The sequence shown here is derived from an EMBL/GenBank/DDBJ whole genome shotgun (WGS) entry which is preliminary data.</text>
</comment>
<dbReference type="PANTHER" id="PTHR42734">
    <property type="entry name" value="METAL TRANSPORT SYSTEM ATP-BINDING PROTEIN TM_0124-RELATED"/>
    <property type="match status" value="1"/>
</dbReference>
<dbReference type="eggNOG" id="COG1121">
    <property type="taxonomic scope" value="Bacteria"/>
</dbReference>
<dbReference type="GO" id="GO:0016887">
    <property type="term" value="F:ATP hydrolysis activity"/>
    <property type="evidence" value="ECO:0007669"/>
    <property type="project" value="InterPro"/>
</dbReference>
<reference evidence="7" key="2">
    <citation type="submission" date="2014-09" db="EMBL/GenBank/DDBJ databases">
        <title>Criblamydia sequanensis harbors a mega-plasmid encoding arsenite resistance.</title>
        <authorList>
            <person name="Bertelli C."/>
            <person name="Goesmann A."/>
            <person name="Greub G."/>
        </authorList>
    </citation>
    <scope>NUCLEOTIDE SEQUENCE [LARGE SCALE GENOMIC DNA]</scope>
    <source>
        <strain evidence="7">CRIB-18</strain>
    </source>
</reference>
<dbReference type="Pfam" id="PF00005">
    <property type="entry name" value="ABC_tran"/>
    <property type="match status" value="1"/>
</dbReference>
<keyword evidence="7" id="KW-0378">Hydrolase</keyword>
<dbReference type="GO" id="GO:0005886">
    <property type="term" value="C:plasma membrane"/>
    <property type="evidence" value="ECO:0007669"/>
    <property type="project" value="UniProtKB-SubCell"/>
</dbReference>
<dbReference type="AlphaFoldDB" id="A0A090D2Y8"/>
<accession>A0A090D2Y8</accession>
<sequence length="264" mass="29697">MNEMNEDELKHFSLVVNNLTVSYGKTVALWDINLAIPKAKIVGIIGPNGAGKSTFLKAVIDLITPLSGKIQFFGESFKEAYRKIAYVPQRESVDWDFPVTVEQLVTMGRYGKLGLFNRPKKADFAASEHYLKLVGIESFAKRQISQLSGGQQQRAFLARALVQDADIYFLDEPFSGIDIASEKIIMGLLHDLRDQGKTVFIVHHDLNTVKSYFDWLILLNVRLIASGPTDVTFTTEKLYQAYGKSYSLFEEANKLSESKLEGFK</sequence>
<dbReference type="GO" id="GO:0005524">
    <property type="term" value="F:ATP binding"/>
    <property type="evidence" value="ECO:0007669"/>
    <property type="project" value="UniProtKB-KW"/>
</dbReference>
<dbReference type="SMART" id="SM00382">
    <property type="entry name" value="AAA"/>
    <property type="match status" value="1"/>
</dbReference>
<dbReference type="CDD" id="cd03235">
    <property type="entry name" value="ABC_Metallic_Cations"/>
    <property type="match status" value="1"/>
</dbReference>
<proteinExistence type="inferred from homology"/>
<dbReference type="PROSITE" id="PS00211">
    <property type="entry name" value="ABC_TRANSPORTER_1"/>
    <property type="match status" value="1"/>
</dbReference>
<dbReference type="SUPFAM" id="SSF52540">
    <property type="entry name" value="P-loop containing nucleoside triphosphate hydrolases"/>
    <property type="match status" value="1"/>
</dbReference>
<dbReference type="STRING" id="1437425.CSEC_1936"/>
<dbReference type="EC" id="3.6.3.-" evidence="7"/>
<feature type="domain" description="ABC transporter" evidence="6">
    <location>
        <begin position="14"/>
        <end position="246"/>
    </location>
</feature>
<dbReference type="EMBL" id="CCEJ010000009">
    <property type="protein sequence ID" value="CDR34743.1"/>
    <property type="molecule type" value="Genomic_DNA"/>
</dbReference>
<evidence type="ECO:0000259" key="6">
    <source>
        <dbReference type="PROSITE" id="PS50893"/>
    </source>
</evidence>
<name>A0A090D2Y8_9BACT</name>
<keyword evidence="5" id="KW-0067">ATP-binding</keyword>